<dbReference type="SUPFAM" id="SSF49785">
    <property type="entry name" value="Galactose-binding domain-like"/>
    <property type="match status" value="1"/>
</dbReference>
<dbReference type="InterPro" id="IPR010610">
    <property type="entry name" value="EryCIII-like_C"/>
</dbReference>
<protein>
    <recommendedName>
        <fullName evidence="7">Sterol 3-beta-glucosyltransferase</fullName>
    </recommendedName>
</protein>
<evidence type="ECO:0000313" key="6">
    <source>
        <dbReference type="Proteomes" id="UP000663882"/>
    </source>
</evidence>
<feature type="compositionally biased region" description="Basic and acidic residues" evidence="2">
    <location>
        <begin position="942"/>
        <end position="958"/>
    </location>
</feature>
<dbReference type="PANTHER" id="PTHR48050:SF13">
    <property type="entry name" value="STEROL 3-BETA-GLUCOSYLTRANSFERASE UGT80A2"/>
    <property type="match status" value="1"/>
</dbReference>
<evidence type="ECO:0008006" key="7">
    <source>
        <dbReference type="Google" id="ProtNLM"/>
    </source>
</evidence>
<dbReference type="EMBL" id="CAJNOO010000550">
    <property type="protein sequence ID" value="CAF0975312.1"/>
    <property type="molecule type" value="Genomic_DNA"/>
</dbReference>
<accession>A0A814F1B1</accession>
<proteinExistence type="predicted"/>
<evidence type="ECO:0000313" key="5">
    <source>
        <dbReference type="EMBL" id="CAF0975312.1"/>
    </source>
</evidence>
<dbReference type="InterPro" id="IPR004276">
    <property type="entry name" value="GlycoTrans_28_N"/>
</dbReference>
<dbReference type="PANTHER" id="PTHR48050">
    <property type="entry name" value="STEROL 3-BETA-GLUCOSYLTRANSFERASE"/>
    <property type="match status" value="1"/>
</dbReference>
<name>A0A814F1B1_9BILA</name>
<sequence length="965" mass="109639">MSNINEKNVKESTIIEHFDDDWKFLLVAKDSFDEDILASNYDDQNWRSIELPHHNQNRNDSTMFYYRKRFDWIYTFDLQQHMYLHFTATESNDQLENTIEIPGIIIWCNQRRIFEGILTNQSIDITNDVQINAENILVLCSSEGYSLSLYARLIIPCLRTIHINANEFESTTIPEHQYRSLDYTASFNEMTRLIDVTIDSYDAIDYNEFTRSDEEIDFEYISNDDIDKAKKALEIGPVPRLAIVMLIVGTRGDVQPFIALGKALLRYGHRVRLATHETFRSFVRENGLEFYPLGGNPADLMSFMVKNTGIVPEILQSTWKACTDADDQTGVPFIAEAIIANPPSYGHIHCAQKLQIPLHIMFTMPWSSTSAFPHPLCRINNNYGSIELINRLSYTVMETLIWSGMGDLINEFREETLNLPALHNRQAIGMMIDEHVPHSYCWSPSLVPKPSDWPHYLDVCGFFFLDLATNYQPSEDLLHFLNAGHPPIYIGFGSITGHDSSRLLKIVLDALKATGYRALLSGLANENDTLPETIFRIGNCPHDWLFQHVSAVCHHGGAGTTAAGLRAGKPTIIVPFFGDQFFWASMINESGAGPSAIPGKDLTSHHLIEAFKFVHRNDVREAAERLRLAFDNEDGCERAVQSFHSRLPLHKMQSDLHSSFGACFYLKDHNLQISRPVAQVLLAAEKIKESQLTLHSTYSWHRLKNDDRFSLPFHNFIRHEQKAFRSLFVNTPEALKRTSSQKSFRKRVRDSSQCIIKGIGHASIGCLAFYGDITDTLERLPNIYHHYSYAEQHERAQVNNFQSGMKAAGHSLWYGFKDGITGLVKNPQVGYHHDGIRGVATGTALAIPNLVLKPIAGTLASITWLSRGVYAQATELSEQKKNKRDIQLKLNSSNELHRSIIDLTDETSPEVRASSKSGLTIDVCRTILETFEKIQIEHNEMNKSSKETISHKSVERQRSYSTTDF</sequence>
<dbReference type="Gene3D" id="2.60.120.260">
    <property type="entry name" value="Galactose-binding domain-like"/>
    <property type="match status" value="1"/>
</dbReference>
<evidence type="ECO:0000256" key="2">
    <source>
        <dbReference type="SAM" id="MobiDB-lite"/>
    </source>
</evidence>
<keyword evidence="1" id="KW-0808">Transferase</keyword>
<feature type="domain" description="Glycosyltransferase family 28 N-terminal" evidence="3">
    <location>
        <begin position="243"/>
        <end position="373"/>
    </location>
</feature>
<gene>
    <name evidence="5" type="ORF">RFH988_LOCUS12852</name>
</gene>
<dbReference type="OrthoDB" id="5835829at2759"/>
<evidence type="ECO:0000256" key="1">
    <source>
        <dbReference type="ARBA" id="ARBA00022679"/>
    </source>
</evidence>
<dbReference type="GO" id="GO:0016906">
    <property type="term" value="F:sterol 3-beta-glucosyltransferase activity"/>
    <property type="evidence" value="ECO:0007669"/>
    <property type="project" value="UniProtKB-ARBA"/>
</dbReference>
<dbReference type="InterPro" id="IPR002213">
    <property type="entry name" value="UDP_glucos_trans"/>
</dbReference>
<dbReference type="Proteomes" id="UP000663882">
    <property type="component" value="Unassembled WGS sequence"/>
</dbReference>
<comment type="caution">
    <text evidence="5">The sequence shown here is derived from an EMBL/GenBank/DDBJ whole genome shotgun (WGS) entry which is preliminary data.</text>
</comment>
<dbReference type="InterPro" id="IPR050426">
    <property type="entry name" value="Glycosyltransferase_28"/>
</dbReference>
<dbReference type="SUPFAM" id="SSF53756">
    <property type="entry name" value="UDP-Glycosyltransferase/glycogen phosphorylase"/>
    <property type="match status" value="1"/>
</dbReference>
<dbReference type="CDD" id="cd03784">
    <property type="entry name" value="GT1_Gtf-like"/>
    <property type="match status" value="1"/>
</dbReference>
<dbReference type="Gene3D" id="3.40.50.2000">
    <property type="entry name" value="Glycogen Phosphorylase B"/>
    <property type="match status" value="2"/>
</dbReference>
<dbReference type="InterPro" id="IPR008979">
    <property type="entry name" value="Galactose-bd-like_sf"/>
</dbReference>
<reference evidence="5" key="1">
    <citation type="submission" date="2021-02" db="EMBL/GenBank/DDBJ databases">
        <authorList>
            <person name="Nowell W R."/>
        </authorList>
    </citation>
    <scope>NUCLEOTIDE SEQUENCE</scope>
</reference>
<dbReference type="FunFam" id="3.40.50.2000:FF:000009">
    <property type="entry name" value="Sterol 3-beta-glucosyltransferase UGT80A2"/>
    <property type="match status" value="1"/>
</dbReference>
<organism evidence="5 6">
    <name type="scientific">Rotaria sordida</name>
    <dbReference type="NCBI Taxonomy" id="392033"/>
    <lineage>
        <taxon>Eukaryota</taxon>
        <taxon>Metazoa</taxon>
        <taxon>Spiralia</taxon>
        <taxon>Gnathifera</taxon>
        <taxon>Rotifera</taxon>
        <taxon>Eurotatoria</taxon>
        <taxon>Bdelloidea</taxon>
        <taxon>Philodinida</taxon>
        <taxon>Philodinidae</taxon>
        <taxon>Rotaria</taxon>
    </lineage>
</organism>
<dbReference type="Pfam" id="PF03033">
    <property type="entry name" value="Glyco_transf_28"/>
    <property type="match status" value="1"/>
</dbReference>
<evidence type="ECO:0000259" key="3">
    <source>
        <dbReference type="Pfam" id="PF03033"/>
    </source>
</evidence>
<feature type="region of interest" description="Disordered" evidence="2">
    <location>
        <begin position="942"/>
        <end position="965"/>
    </location>
</feature>
<evidence type="ECO:0000259" key="4">
    <source>
        <dbReference type="Pfam" id="PF06722"/>
    </source>
</evidence>
<feature type="domain" description="Erythromycin biosynthesis protein CIII-like C-terminal" evidence="4">
    <location>
        <begin position="528"/>
        <end position="627"/>
    </location>
</feature>
<dbReference type="GO" id="GO:0005975">
    <property type="term" value="P:carbohydrate metabolic process"/>
    <property type="evidence" value="ECO:0007669"/>
    <property type="project" value="InterPro"/>
</dbReference>
<dbReference type="Pfam" id="PF06722">
    <property type="entry name" value="EryCIII-like_C"/>
    <property type="match status" value="1"/>
</dbReference>
<dbReference type="AlphaFoldDB" id="A0A814F1B1"/>